<dbReference type="PANTHER" id="PTHR30563:SF0">
    <property type="entry name" value="DNA RECOMBINATION PROTEIN RMUC"/>
    <property type="match status" value="1"/>
</dbReference>
<dbReference type="Pfam" id="PF02646">
    <property type="entry name" value="RmuC"/>
    <property type="match status" value="1"/>
</dbReference>
<accession>A0ABX4TUU1</accession>
<gene>
    <name evidence="6" type="ORF">CXG47_24340</name>
</gene>
<comment type="function">
    <text evidence="1">Involved in DNA recombination.</text>
</comment>
<evidence type="ECO:0000313" key="6">
    <source>
        <dbReference type="EMBL" id="PLV09479.1"/>
    </source>
</evidence>
<evidence type="ECO:0000256" key="3">
    <source>
        <dbReference type="ARBA" id="ARBA00023054"/>
    </source>
</evidence>
<evidence type="ECO:0000256" key="4">
    <source>
        <dbReference type="ARBA" id="ARBA00023172"/>
    </source>
</evidence>
<evidence type="ECO:0000313" key="7">
    <source>
        <dbReference type="Proteomes" id="UP000234744"/>
    </source>
</evidence>
<keyword evidence="7" id="KW-1185">Reference proteome</keyword>
<dbReference type="PANTHER" id="PTHR30563">
    <property type="entry name" value="DNA RECOMBINATION PROTEIN RMUC"/>
    <property type="match status" value="1"/>
</dbReference>
<feature type="coiled-coil region" evidence="5">
    <location>
        <begin position="402"/>
        <end position="429"/>
    </location>
</feature>
<dbReference type="RefSeq" id="WP_102083943.1">
    <property type="nucleotide sequence ID" value="NZ_PJCJ01000024.1"/>
</dbReference>
<proteinExistence type="inferred from homology"/>
<dbReference type="Gene3D" id="1.10.287.1490">
    <property type="match status" value="1"/>
</dbReference>
<organism evidence="6 7">
    <name type="scientific">Pseudomonas plecoglossicida</name>
    <dbReference type="NCBI Taxonomy" id="70775"/>
    <lineage>
        <taxon>Bacteria</taxon>
        <taxon>Pseudomonadati</taxon>
        <taxon>Pseudomonadota</taxon>
        <taxon>Gammaproteobacteria</taxon>
        <taxon>Pseudomonadales</taxon>
        <taxon>Pseudomonadaceae</taxon>
        <taxon>Pseudomonas</taxon>
    </lineage>
</organism>
<dbReference type="Proteomes" id="UP000234744">
    <property type="component" value="Unassembled WGS sequence"/>
</dbReference>
<feature type="coiled-coil region" evidence="5">
    <location>
        <begin position="164"/>
        <end position="289"/>
    </location>
</feature>
<feature type="coiled-coil region" evidence="5">
    <location>
        <begin position="30"/>
        <end position="120"/>
    </location>
</feature>
<protein>
    <submittedName>
        <fullName evidence="6">DNA recombination protein RmuC</fullName>
    </submittedName>
</protein>
<comment type="caution">
    <text evidence="6">The sequence shown here is derived from an EMBL/GenBank/DDBJ whole genome shotgun (WGS) entry which is preliminary data.</text>
</comment>
<evidence type="ECO:0000256" key="5">
    <source>
        <dbReference type="SAM" id="Coils"/>
    </source>
</evidence>
<reference evidence="6 7" key="1">
    <citation type="submission" date="2017-12" db="EMBL/GenBank/DDBJ databases">
        <title>Detection of the carbapenemase gene blaVIM-5 in members of the Pseudomonas putida group isolated from polluted Nigerian wetlands.</title>
        <authorList>
            <person name="Adelowo O."/>
            <person name="Vollmers J."/>
            <person name="Maeusezahl I."/>
            <person name="Kaster A.-K."/>
            <person name="Mueller J.A."/>
        </authorList>
    </citation>
    <scope>NUCLEOTIDE SEQUENCE [LARGE SCALE GENOMIC DNA]</scope>
    <source>
        <strain evidence="6 7">MR69</strain>
    </source>
</reference>
<sequence length="700" mass="79643">MENLVVLIISPLLTFIVAWVIASWRAQRNNQQLQIELEVTQADLTRVQAELAEHQATLGSLSGEKAALDIAYARLETERDSGKARIDRLEGDIVTQQAEIDRLRQSEQAAKETSSKAQEAAVKLQDQLASNSTAFKERLEEKDQRISGLDQKQVAAELQQTNTAKLLSESREALKKAQTQLEEKQVVQERFERDWVAQKAELETLRQTEKQAREVGATAQEAANKLKEQIVAYSTTSKERIEEKDQRITQLDEKLATADAAQKHTAAQLAEIRETLKKAQTQLEEKQEALTNYKTWWEQSKIELKTTQDRYAELDNSHGQLKISLAEKQQHFDAQLKLLQENREELTKEFERLANEVLERKGKAFKELNQESITNLLNPLHTEMKGFKAKVEDIHAKDAEQRIELRTELKNLQTLNKEITDQADKLTTALQGQKKVQGNWGELMLENVLDNSGLRLGIDYKREVSFTTEEGRQRPDAIVYLPQKQHLIIDAKTSLMSYTQYVNADNDLERVQALEAHTKAVSDRVNELADRDYFKLPGLNSPEVVIMFIPIESAYVEALKYDETLFQRAIERNVLVATPTTLLTSLNIVRQLWRFEDQNKHTAELANRAEKFYNKLNGFLTSMQGVGNQLNRARESYDKAFGQLYIGKGNLIKQAAEFKDLGVSVQKELPADLVERANLELSSAVAELEEIEATVLMASS</sequence>
<keyword evidence="3 5" id="KW-0175">Coiled coil</keyword>
<evidence type="ECO:0000256" key="2">
    <source>
        <dbReference type="ARBA" id="ARBA00009840"/>
    </source>
</evidence>
<name>A0ABX4TUU1_PSEDL</name>
<comment type="similarity">
    <text evidence="2">Belongs to the RmuC family.</text>
</comment>
<dbReference type="EMBL" id="PJCJ01000024">
    <property type="protein sequence ID" value="PLV09479.1"/>
    <property type="molecule type" value="Genomic_DNA"/>
</dbReference>
<evidence type="ECO:0000256" key="1">
    <source>
        <dbReference type="ARBA" id="ARBA00003416"/>
    </source>
</evidence>
<dbReference type="InterPro" id="IPR003798">
    <property type="entry name" value="DNA_recombination_RmuC"/>
</dbReference>
<keyword evidence="4" id="KW-0233">DNA recombination</keyword>
<feature type="coiled-coil region" evidence="5">
    <location>
        <begin position="329"/>
        <end position="356"/>
    </location>
</feature>